<dbReference type="SUPFAM" id="SSF55486">
    <property type="entry name" value="Metalloproteases ('zincins'), catalytic domain"/>
    <property type="match status" value="1"/>
</dbReference>
<evidence type="ECO:0000313" key="2">
    <source>
        <dbReference type="EMBL" id="TVP40368.1"/>
    </source>
</evidence>
<feature type="domain" description="Peptidase M6-like" evidence="1">
    <location>
        <begin position="113"/>
        <end position="309"/>
    </location>
</feature>
<dbReference type="AlphaFoldDB" id="A0A557SUU1"/>
<dbReference type="GO" id="GO:0008233">
    <property type="term" value="F:peptidase activity"/>
    <property type="evidence" value="ECO:0007669"/>
    <property type="project" value="InterPro"/>
</dbReference>
<dbReference type="PANTHER" id="PTHR41775">
    <property type="entry name" value="SECRETED PROTEIN-RELATED"/>
    <property type="match status" value="1"/>
</dbReference>
<dbReference type="RefSeq" id="WP_144731576.1">
    <property type="nucleotide sequence ID" value="NZ_ML675584.1"/>
</dbReference>
<dbReference type="GO" id="GO:0006508">
    <property type="term" value="P:proteolysis"/>
    <property type="evidence" value="ECO:0007669"/>
    <property type="project" value="InterPro"/>
</dbReference>
<evidence type="ECO:0000313" key="3">
    <source>
        <dbReference type="Proteomes" id="UP000315289"/>
    </source>
</evidence>
<dbReference type="PANTHER" id="PTHR41775:SF1">
    <property type="entry name" value="PEPTIDASE M6-LIKE DOMAIN-CONTAINING PROTEIN"/>
    <property type="match status" value="1"/>
</dbReference>
<protein>
    <submittedName>
        <fullName evidence="2">Putative Peptidase M6 (Immune inhibitor A) family</fullName>
        <ecNumber evidence="2">3.4.-.-</ecNumber>
    </submittedName>
</protein>
<dbReference type="NCBIfam" id="TIGR03296">
    <property type="entry name" value="M6dom_TIGR03296"/>
    <property type="match status" value="1"/>
</dbReference>
<comment type="caution">
    <text evidence="2">The sequence shown here is derived from an EMBL/GenBank/DDBJ whole genome shotgun (WGS) entry which is preliminary data.</text>
</comment>
<dbReference type="EMBL" id="VOAH01000008">
    <property type="protein sequence ID" value="TVP40368.1"/>
    <property type="molecule type" value="Genomic_DNA"/>
</dbReference>
<dbReference type="EC" id="3.4.-.-" evidence="2"/>
<dbReference type="Pfam" id="PF05547">
    <property type="entry name" value="Peptidase_M6"/>
    <property type="match status" value="1"/>
</dbReference>
<organism evidence="2 3">
    <name type="scientific">Candidatus Nitrosocosmicus arcticus</name>
    <dbReference type="NCBI Taxonomy" id="2035267"/>
    <lineage>
        <taxon>Archaea</taxon>
        <taxon>Nitrososphaerota</taxon>
        <taxon>Nitrososphaeria</taxon>
        <taxon>Nitrososphaerales</taxon>
        <taxon>Nitrososphaeraceae</taxon>
        <taxon>Candidatus Nitrosocosmicus</taxon>
    </lineage>
</organism>
<keyword evidence="2" id="KW-0378">Hydrolase</keyword>
<evidence type="ECO:0000259" key="1">
    <source>
        <dbReference type="Pfam" id="PF05547"/>
    </source>
</evidence>
<accession>A0A557SUU1</accession>
<reference evidence="2 3" key="1">
    <citation type="journal article" date="2019" name="Front. Microbiol.">
        <title>Ammonia Oxidation by the Arctic Terrestrial Thaumarchaeote Candidatus Nitrosocosmicus arcticus Is Stimulated by Increasing Temperatures.</title>
        <authorList>
            <person name="Alves R.J.E."/>
            <person name="Kerou M."/>
            <person name="Zappe A."/>
            <person name="Bittner R."/>
            <person name="Abby S.S."/>
            <person name="Schmidt H.A."/>
            <person name="Pfeifer K."/>
            <person name="Schleper C."/>
        </authorList>
    </citation>
    <scope>NUCLEOTIDE SEQUENCE [LARGE SCALE GENOMIC DNA]</scope>
    <source>
        <strain evidence="2 3">Kfb</strain>
    </source>
</reference>
<gene>
    <name evidence="2" type="ORF">NARC_80096</name>
</gene>
<dbReference type="InterPro" id="IPR008757">
    <property type="entry name" value="Peptidase_M6-like_domain"/>
</dbReference>
<dbReference type="OrthoDB" id="359551at2157"/>
<dbReference type="Proteomes" id="UP000315289">
    <property type="component" value="Unassembled WGS sequence"/>
</dbReference>
<name>A0A557SUU1_9ARCH</name>
<sequence length="474" mass="53133">MKKQKFNVPRTIKPHSIHSRCMMPPSPGVIASLKSEFDRSGETDIKKFLRDVGLEPGYNPLGKDDPVRPNVAAMERGILKLERIDVPTFKPQGEINALVVLIDFEDNVAKTPPSHFEELLFSKDTYLTGSLRDYYDEVSNGRVDIVGQVSGWHRMKENYSFYVGKDSGGDIEGYPNNARRMVEEAVAIALDRDSNIQWDKYDLNGDKTIDALFIVHAGPGAEVQQTEEGRKKHIWSHKWIVQNPLKVTDNIWASIYLTVPEDGLLGVYAHEAGHLIFGWPDLYDACTDQNRTAGVGEWSLMASGSWTNGGVTPSYPDAWCRMVQQWPAITKIRGIKELSLKPIEEVDQVVMIPIRGKLKEYFILENRRRVKFDKYLPGDGLLVYHIDEGAENNCDENHLAVGVVQADGQQDLERIGLFGNQGDDGDPFPGTGSRTNLDSSNFPNTLDYGGNNTGISLSNIRWVENSLDFTVNMT</sequence>
<proteinExistence type="predicted"/>
<keyword evidence="3" id="KW-1185">Reference proteome</keyword>